<dbReference type="Proteomes" id="UP000690515">
    <property type="component" value="Unassembled WGS sequence"/>
</dbReference>
<comment type="caution">
    <text evidence="1">The sequence shown here is derived from an EMBL/GenBank/DDBJ whole genome shotgun (WGS) entry which is preliminary data.</text>
</comment>
<organism evidence="1 2">
    <name type="scientific">Zooshikella harenae</name>
    <dbReference type="NCBI Taxonomy" id="2827238"/>
    <lineage>
        <taxon>Bacteria</taxon>
        <taxon>Pseudomonadati</taxon>
        <taxon>Pseudomonadota</taxon>
        <taxon>Gammaproteobacteria</taxon>
        <taxon>Oceanospirillales</taxon>
        <taxon>Zooshikellaceae</taxon>
        <taxon>Zooshikella</taxon>
    </lineage>
</organism>
<accession>A0ABS5ZKC6</accession>
<gene>
    <name evidence="1" type="ORF">KCG35_25470</name>
</gene>
<keyword evidence="2" id="KW-1185">Reference proteome</keyword>
<feature type="non-terminal residue" evidence="1">
    <location>
        <position position="1"/>
    </location>
</feature>
<dbReference type="RefSeq" id="WP_215822656.1">
    <property type="nucleotide sequence ID" value="NZ_JAGSOY010000260.1"/>
</dbReference>
<dbReference type="EMBL" id="JAGSOY010000260">
    <property type="protein sequence ID" value="MBU2714404.1"/>
    <property type="molecule type" value="Genomic_DNA"/>
</dbReference>
<reference evidence="1 2" key="1">
    <citation type="submission" date="2021-04" db="EMBL/GenBank/DDBJ databases">
        <authorList>
            <person name="Pira H."/>
            <person name="Risdian C."/>
            <person name="Wink J."/>
        </authorList>
    </citation>
    <scope>NUCLEOTIDE SEQUENCE [LARGE SCALE GENOMIC DNA]</scope>
    <source>
        <strain evidence="1 2">WH53</strain>
    </source>
</reference>
<sequence length="197" mass="23374">SNKFEAGVTFGNEPIYCTPKKNFMENIGGGQDNTIRFYLEGYTFSHPRDQRVRPNWTVTPSRVYFYMCSPFFKPVKGFSCSDKLSSFVNLYLGKTNQINDIEKLYVDGVYEKGRITKIYHKERLTKEILESRVKYYYSSLNGQRLFLIDCFDEDDVQCNHTFYNGEFTYSFSHMPKYVDQWKTLQDRLVDVIDRYID</sequence>
<proteinExistence type="predicted"/>
<name>A0ABS5ZKC6_9GAMM</name>
<protein>
    <submittedName>
        <fullName evidence="1">Uncharacterized protein</fullName>
    </submittedName>
</protein>
<evidence type="ECO:0000313" key="2">
    <source>
        <dbReference type="Proteomes" id="UP000690515"/>
    </source>
</evidence>
<evidence type="ECO:0000313" key="1">
    <source>
        <dbReference type="EMBL" id="MBU2714404.1"/>
    </source>
</evidence>